<dbReference type="RefSeq" id="XP_024505650.1">
    <property type="nucleotide sequence ID" value="XM_024652033.1"/>
</dbReference>
<dbReference type="GeneID" id="36378814"/>
<keyword evidence="3" id="KW-1185">Reference proteome</keyword>
<accession>A0A090LG04</accession>
<name>A0A090LG04_STRRB</name>
<feature type="region of interest" description="Disordered" evidence="1">
    <location>
        <begin position="74"/>
        <end position="93"/>
    </location>
</feature>
<proteinExistence type="predicted"/>
<protein>
    <submittedName>
        <fullName evidence="2 4">Uncharacterized protein</fullName>
    </submittedName>
</protein>
<dbReference type="WBParaSite" id="SRAE_2000111800.1">
    <property type="protein sequence ID" value="SRAE_2000111800.1"/>
    <property type="gene ID" value="WBGene00261320"/>
</dbReference>
<dbReference type="CTD" id="36378814"/>
<gene>
    <name evidence="2 4 5" type="ORF">SRAE_2000111800</name>
</gene>
<evidence type="ECO:0000313" key="3">
    <source>
        <dbReference type="Proteomes" id="UP000035682"/>
    </source>
</evidence>
<organism evidence="2">
    <name type="scientific">Strongyloides ratti</name>
    <name type="common">Parasitic roundworm</name>
    <dbReference type="NCBI Taxonomy" id="34506"/>
    <lineage>
        <taxon>Eukaryota</taxon>
        <taxon>Metazoa</taxon>
        <taxon>Ecdysozoa</taxon>
        <taxon>Nematoda</taxon>
        <taxon>Chromadorea</taxon>
        <taxon>Rhabditida</taxon>
        <taxon>Tylenchina</taxon>
        <taxon>Panagrolaimomorpha</taxon>
        <taxon>Strongyloidoidea</taxon>
        <taxon>Strongyloididae</taxon>
        <taxon>Strongyloides</taxon>
    </lineage>
</organism>
<evidence type="ECO:0000313" key="5">
    <source>
        <dbReference type="WormBase" id="SRAE_2000111800"/>
    </source>
</evidence>
<dbReference type="WormBase" id="SRAE_2000111800">
    <property type="protein sequence ID" value="SRP08174"/>
    <property type="gene ID" value="WBGene00261320"/>
</dbReference>
<evidence type="ECO:0000313" key="4">
    <source>
        <dbReference type="WBParaSite" id="SRAE_2000111800.1"/>
    </source>
</evidence>
<evidence type="ECO:0000313" key="2">
    <source>
        <dbReference type="EMBL" id="CEF66450.1"/>
    </source>
</evidence>
<reference evidence="2 3" key="1">
    <citation type="submission" date="2014-09" db="EMBL/GenBank/DDBJ databases">
        <authorList>
            <person name="Martin A.A."/>
        </authorList>
    </citation>
    <scope>NUCLEOTIDE SEQUENCE</scope>
    <source>
        <strain evidence="3">ED321</strain>
        <strain evidence="2">ED321 Heterogonic</strain>
    </source>
</reference>
<sequence length="258" mass="29915">MFSSILKVPDILKQEISRNSSRSVKPLSSENCSKWPSTWKYVNKDEIQPSSFNINFNEPDTTTLKMLADEAIEKEPKVEMDEDDDSDSTSLTKSEYLDEKLKGNCNGKRLSQRNSSTLDEDMRVDGSFIIDVVGGSVKLEKYIILKDLKFDPFTSNLEIVFQKDVYFRWQHVTANTFRSVVHLKTRKLGASNMECCDNVTNKQNDINSEVNIKVQFATLPTIIHYFNRNKPYIYQQKSITLKHIELKSKDKKEIYRMN</sequence>
<dbReference type="Proteomes" id="UP000035682">
    <property type="component" value="Unplaced"/>
</dbReference>
<reference evidence="4" key="2">
    <citation type="submission" date="2020-12" db="UniProtKB">
        <authorList>
            <consortium name="WormBaseParasite"/>
        </authorList>
    </citation>
    <scope>IDENTIFICATION</scope>
</reference>
<dbReference type="EMBL" id="LN609529">
    <property type="protein sequence ID" value="CEF66450.1"/>
    <property type="molecule type" value="Genomic_DNA"/>
</dbReference>
<evidence type="ECO:0000256" key="1">
    <source>
        <dbReference type="SAM" id="MobiDB-lite"/>
    </source>
</evidence>
<dbReference type="AlphaFoldDB" id="A0A090LG04"/>